<dbReference type="SUPFAM" id="SSF117856">
    <property type="entry name" value="AF0104/ALDC/Ptd012-like"/>
    <property type="match status" value="1"/>
</dbReference>
<accession>A0A8J5I367</accession>
<dbReference type="InterPro" id="IPR005175">
    <property type="entry name" value="PPC_dom"/>
</dbReference>
<dbReference type="PROSITE" id="PS51742">
    <property type="entry name" value="PPC"/>
    <property type="match status" value="1"/>
</dbReference>
<evidence type="ECO:0000313" key="5">
    <source>
        <dbReference type="Proteomes" id="UP000734854"/>
    </source>
</evidence>
<evidence type="ECO:0000256" key="2">
    <source>
        <dbReference type="SAM" id="MobiDB-lite"/>
    </source>
</evidence>
<dbReference type="PANTHER" id="PTHR31100">
    <property type="entry name" value="AT-HOOK MOTIF NUCLEAR-LOCALIZED PROTEIN 15"/>
    <property type="match status" value="1"/>
</dbReference>
<name>A0A8J5I367_ZINOF</name>
<gene>
    <name evidence="4" type="ORF">ZIOFF_008346</name>
</gene>
<feature type="compositionally biased region" description="Basic and acidic residues" evidence="2">
    <location>
        <begin position="31"/>
        <end position="41"/>
    </location>
</feature>
<keyword evidence="1" id="KW-0805">Transcription regulation</keyword>
<protein>
    <recommendedName>
        <fullName evidence="1">AT-hook motif nuclear-localized protein</fullName>
    </recommendedName>
</protein>
<proteinExistence type="predicted"/>
<dbReference type="Pfam" id="PF03479">
    <property type="entry name" value="PCC"/>
    <property type="match status" value="1"/>
</dbReference>
<dbReference type="InterPro" id="IPR014476">
    <property type="entry name" value="AHL15-29"/>
</dbReference>
<dbReference type="GO" id="GO:0003700">
    <property type="term" value="F:DNA-binding transcription factor activity"/>
    <property type="evidence" value="ECO:0007669"/>
    <property type="project" value="TreeGrafter"/>
</dbReference>
<comment type="subcellular location">
    <subcellularLocation>
        <location evidence="1">Nucleus</location>
    </subcellularLocation>
</comment>
<dbReference type="EMBL" id="JACMSC010000002">
    <property type="protein sequence ID" value="KAG6534459.1"/>
    <property type="molecule type" value="Genomic_DNA"/>
</dbReference>
<reference evidence="4 5" key="1">
    <citation type="submission" date="2020-08" db="EMBL/GenBank/DDBJ databases">
        <title>Plant Genome Project.</title>
        <authorList>
            <person name="Zhang R.-G."/>
        </authorList>
    </citation>
    <scope>NUCLEOTIDE SEQUENCE [LARGE SCALE GENOMIC DNA]</scope>
    <source>
        <tissue evidence="4">Rhizome</tissue>
    </source>
</reference>
<keyword evidence="1" id="KW-0804">Transcription</keyword>
<comment type="function">
    <text evidence="1">Transcription factor that specifically binds AT-rich DNA sequences related to the nuclear matrix attachment regions (MARs).</text>
</comment>
<dbReference type="Proteomes" id="UP000734854">
    <property type="component" value="Unassembled WGS sequence"/>
</dbReference>
<keyword evidence="1" id="KW-0539">Nucleus</keyword>
<comment type="caution">
    <text evidence="4">The sequence shown here is derived from an EMBL/GenBank/DDBJ whole genome shotgun (WGS) entry which is preliminary data.</text>
</comment>
<dbReference type="GO" id="GO:0003680">
    <property type="term" value="F:minor groove of adenine-thymine-rich DNA binding"/>
    <property type="evidence" value="ECO:0007669"/>
    <property type="project" value="UniProtKB-UniRule"/>
</dbReference>
<keyword evidence="1" id="KW-0238">DNA-binding</keyword>
<organism evidence="4 5">
    <name type="scientific">Zingiber officinale</name>
    <name type="common">Ginger</name>
    <name type="synonym">Amomum zingiber</name>
    <dbReference type="NCBI Taxonomy" id="94328"/>
    <lineage>
        <taxon>Eukaryota</taxon>
        <taxon>Viridiplantae</taxon>
        <taxon>Streptophyta</taxon>
        <taxon>Embryophyta</taxon>
        <taxon>Tracheophyta</taxon>
        <taxon>Spermatophyta</taxon>
        <taxon>Magnoliopsida</taxon>
        <taxon>Liliopsida</taxon>
        <taxon>Zingiberales</taxon>
        <taxon>Zingiberaceae</taxon>
        <taxon>Zingiber</taxon>
    </lineage>
</organism>
<dbReference type="PANTHER" id="PTHR31100:SF14">
    <property type="entry name" value="AT-HOOK MOTIF NUCLEAR-LOCALIZED PROTEIN 15"/>
    <property type="match status" value="1"/>
</dbReference>
<keyword evidence="5" id="KW-1185">Reference proteome</keyword>
<dbReference type="Gene3D" id="3.30.1330.80">
    <property type="entry name" value="Hypothetical protein, similar to alpha- acetolactate decarboxylase, domain 2"/>
    <property type="match status" value="1"/>
</dbReference>
<dbReference type="PIRSF" id="PIRSF016021">
    <property type="entry name" value="ESCAROLA"/>
    <property type="match status" value="1"/>
</dbReference>
<sequence length="212" mass="21894">MDLDEPGGNIDDDCQFAVRQDAQYPMAIGNRRGDEGSHKSDSGNASSWRPRRGRPLGSKNKQKPPVIITRESPDALRPSVLEIASGTDIVAAVSAFAARSQRGLCVLSGRGAVADVTLRQPWLEAAAAAVSMTLPGRFEIVSLHGAFLPAPAPLGANGLAVSVASRGGGQVMGGNVVGKLMAAGTVYVVAVSFGNVVYERLAAEEEAGASVI</sequence>
<evidence type="ECO:0000313" key="4">
    <source>
        <dbReference type="EMBL" id="KAG6534459.1"/>
    </source>
</evidence>
<feature type="domain" description="PPC" evidence="3">
    <location>
        <begin position="73"/>
        <end position="212"/>
    </location>
</feature>
<evidence type="ECO:0000259" key="3">
    <source>
        <dbReference type="PROSITE" id="PS51742"/>
    </source>
</evidence>
<feature type="region of interest" description="Disordered" evidence="2">
    <location>
        <begin position="21"/>
        <end position="71"/>
    </location>
</feature>
<dbReference type="AlphaFoldDB" id="A0A8J5I367"/>
<dbReference type="GO" id="GO:0005634">
    <property type="term" value="C:nucleus"/>
    <property type="evidence" value="ECO:0007669"/>
    <property type="project" value="UniProtKB-SubCell"/>
</dbReference>
<evidence type="ECO:0000256" key="1">
    <source>
        <dbReference type="PIRNR" id="PIRNR016021"/>
    </source>
</evidence>
<dbReference type="CDD" id="cd11378">
    <property type="entry name" value="DUF296"/>
    <property type="match status" value="1"/>
</dbReference>